<evidence type="ECO:0000256" key="2">
    <source>
        <dbReference type="ARBA" id="ARBA00023002"/>
    </source>
</evidence>
<comment type="caution">
    <text evidence="4">The sequence shown here is derived from an EMBL/GenBank/DDBJ whole genome shotgun (WGS) entry which is preliminary data.</text>
</comment>
<dbReference type="EMBL" id="JANBPU010000035">
    <property type="protein sequence ID" value="KAJ1918946.1"/>
    <property type="molecule type" value="Genomic_DNA"/>
</dbReference>
<keyword evidence="1" id="KW-0285">Flavoprotein</keyword>
<keyword evidence="2" id="KW-0560">Oxidoreductase</keyword>
<accession>A0A9W8DPA9</accession>
<dbReference type="Pfam" id="PF00441">
    <property type="entry name" value="Acyl-CoA_dh_1"/>
    <property type="match status" value="1"/>
</dbReference>
<dbReference type="OrthoDB" id="434771at2759"/>
<evidence type="ECO:0000259" key="3">
    <source>
        <dbReference type="Pfam" id="PF00441"/>
    </source>
</evidence>
<dbReference type="InterPro" id="IPR050741">
    <property type="entry name" value="Acyl-CoA_dehydrogenase"/>
</dbReference>
<evidence type="ECO:0000313" key="4">
    <source>
        <dbReference type="EMBL" id="KAJ1918946.1"/>
    </source>
</evidence>
<dbReference type="Proteomes" id="UP001150538">
    <property type="component" value="Unassembled WGS sequence"/>
</dbReference>
<dbReference type="PANTHER" id="PTHR48083:SF13">
    <property type="entry name" value="ACYL-COA DEHYDROGENASE FAMILY MEMBER 11"/>
    <property type="match status" value="1"/>
</dbReference>
<dbReference type="AlphaFoldDB" id="A0A9W8DPA9"/>
<dbReference type="GO" id="GO:0005737">
    <property type="term" value="C:cytoplasm"/>
    <property type="evidence" value="ECO:0007669"/>
    <property type="project" value="TreeGrafter"/>
</dbReference>
<dbReference type="PANTHER" id="PTHR48083">
    <property type="entry name" value="MEDIUM-CHAIN SPECIFIC ACYL-COA DEHYDROGENASE, MITOCHONDRIAL-RELATED"/>
    <property type="match status" value="1"/>
</dbReference>
<evidence type="ECO:0000256" key="1">
    <source>
        <dbReference type="ARBA" id="ARBA00022630"/>
    </source>
</evidence>
<dbReference type="InterPro" id="IPR036250">
    <property type="entry name" value="AcylCo_DH-like_C"/>
</dbReference>
<dbReference type="GO" id="GO:0003995">
    <property type="term" value="F:acyl-CoA dehydrogenase activity"/>
    <property type="evidence" value="ECO:0007669"/>
    <property type="project" value="TreeGrafter"/>
</dbReference>
<reference evidence="4" key="1">
    <citation type="submission" date="2022-07" db="EMBL/GenBank/DDBJ databases">
        <title>Phylogenomic reconstructions and comparative analyses of Kickxellomycotina fungi.</title>
        <authorList>
            <person name="Reynolds N.K."/>
            <person name="Stajich J.E."/>
            <person name="Barry K."/>
            <person name="Grigoriev I.V."/>
            <person name="Crous P."/>
            <person name="Smith M.E."/>
        </authorList>
    </citation>
    <scope>NUCLEOTIDE SEQUENCE</scope>
    <source>
        <strain evidence="4">NBRC 100468</strain>
    </source>
</reference>
<keyword evidence="5" id="KW-1185">Reference proteome</keyword>
<sequence length="137" mass="14964">MAERALELMVARVQERKTFGRQLASHGVVLDNIARSRIKLEAARLLVLNAAAKMDQVGPKAAKKEIGIAKVAVPNIALDIVDKAVQMFGAAGVSQDTPLAYFWGALRTLRLADGPDEIHIRQIAKQEIADQNRKAKL</sequence>
<proteinExistence type="predicted"/>
<organism evidence="4 5">
    <name type="scientific">Mycoemilia scoparia</name>
    <dbReference type="NCBI Taxonomy" id="417184"/>
    <lineage>
        <taxon>Eukaryota</taxon>
        <taxon>Fungi</taxon>
        <taxon>Fungi incertae sedis</taxon>
        <taxon>Zoopagomycota</taxon>
        <taxon>Kickxellomycotina</taxon>
        <taxon>Kickxellomycetes</taxon>
        <taxon>Kickxellales</taxon>
        <taxon>Kickxellaceae</taxon>
        <taxon>Mycoemilia</taxon>
    </lineage>
</organism>
<gene>
    <name evidence="4" type="ORF">H4219_002302</name>
</gene>
<dbReference type="SUPFAM" id="SSF47203">
    <property type="entry name" value="Acyl-CoA dehydrogenase C-terminal domain-like"/>
    <property type="match status" value="1"/>
</dbReference>
<feature type="domain" description="Acyl-CoA dehydrogenase/oxidase C-terminal" evidence="3">
    <location>
        <begin position="1"/>
        <end position="126"/>
    </location>
</feature>
<protein>
    <recommendedName>
        <fullName evidence="3">Acyl-CoA dehydrogenase/oxidase C-terminal domain-containing protein</fullName>
    </recommendedName>
</protein>
<name>A0A9W8DPA9_9FUNG</name>
<evidence type="ECO:0000313" key="5">
    <source>
        <dbReference type="Proteomes" id="UP001150538"/>
    </source>
</evidence>
<dbReference type="Gene3D" id="1.20.140.10">
    <property type="entry name" value="Butyryl-CoA Dehydrogenase, subunit A, domain 3"/>
    <property type="match status" value="1"/>
</dbReference>
<dbReference type="InterPro" id="IPR009075">
    <property type="entry name" value="AcylCo_DH/oxidase_C"/>
</dbReference>
<dbReference type="GO" id="GO:0033539">
    <property type="term" value="P:fatty acid beta-oxidation using acyl-CoA dehydrogenase"/>
    <property type="evidence" value="ECO:0007669"/>
    <property type="project" value="TreeGrafter"/>
</dbReference>